<organism evidence="1 2">
    <name type="scientific">Candidatus Caccousia avicola</name>
    <dbReference type="NCBI Taxonomy" id="2840721"/>
    <lineage>
        <taxon>Bacteria</taxon>
        <taxon>Bacillati</taxon>
        <taxon>Bacillota</taxon>
        <taxon>Clostridia</taxon>
        <taxon>Eubacteriales</taxon>
        <taxon>Oscillospiraceae</taxon>
        <taxon>Oscillospiraceae incertae sedis</taxon>
        <taxon>Candidatus Caccousia</taxon>
    </lineage>
</organism>
<dbReference type="EMBL" id="DVGZ01000122">
    <property type="protein sequence ID" value="HIR48220.1"/>
    <property type="molecule type" value="Genomic_DNA"/>
</dbReference>
<accession>A0A9D1ARA4</accession>
<dbReference type="Proteomes" id="UP000824242">
    <property type="component" value="Unassembled WGS sequence"/>
</dbReference>
<evidence type="ECO:0000313" key="2">
    <source>
        <dbReference type="Proteomes" id="UP000824242"/>
    </source>
</evidence>
<evidence type="ECO:0000313" key="1">
    <source>
        <dbReference type="EMBL" id="HIR48220.1"/>
    </source>
</evidence>
<gene>
    <name evidence="1" type="ORF">IAB89_11310</name>
</gene>
<proteinExistence type="predicted"/>
<sequence>MSDKCFALRARGVCGALSGNCPGFAACAFYKPKRRQEADQRHANERLRRLPPETQQRIAEKYFSGEMPWRGECE</sequence>
<reference evidence="1" key="1">
    <citation type="submission" date="2020-10" db="EMBL/GenBank/DDBJ databases">
        <authorList>
            <person name="Gilroy R."/>
        </authorList>
    </citation>
    <scope>NUCLEOTIDE SEQUENCE</scope>
    <source>
        <strain evidence="1">ChiSxjej1B13-7958</strain>
    </source>
</reference>
<dbReference type="AlphaFoldDB" id="A0A9D1ARA4"/>
<protein>
    <submittedName>
        <fullName evidence="1">Uncharacterized protein</fullName>
    </submittedName>
</protein>
<comment type="caution">
    <text evidence="1">The sequence shown here is derived from an EMBL/GenBank/DDBJ whole genome shotgun (WGS) entry which is preliminary data.</text>
</comment>
<dbReference type="PROSITE" id="PS51257">
    <property type="entry name" value="PROKAR_LIPOPROTEIN"/>
    <property type="match status" value="1"/>
</dbReference>
<reference evidence="1" key="2">
    <citation type="journal article" date="2021" name="PeerJ">
        <title>Extensive microbial diversity within the chicken gut microbiome revealed by metagenomics and culture.</title>
        <authorList>
            <person name="Gilroy R."/>
            <person name="Ravi A."/>
            <person name="Getino M."/>
            <person name="Pursley I."/>
            <person name="Horton D.L."/>
            <person name="Alikhan N.F."/>
            <person name="Baker D."/>
            <person name="Gharbi K."/>
            <person name="Hall N."/>
            <person name="Watson M."/>
            <person name="Adriaenssens E.M."/>
            <person name="Foster-Nyarko E."/>
            <person name="Jarju S."/>
            <person name="Secka A."/>
            <person name="Antonio M."/>
            <person name="Oren A."/>
            <person name="Chaudhuri R.R."/>
            <person name="La Ragione R."/>
            <person name="Hildebrand F."/>
            <person name="Pallen M.J."/>
        </authorList>
    </citation>
    <scope>NUCLEOTIDE SEQUENCE</scope>
    <source>
        <strain evidence="1">ChiSxjej1B13-7958</strain>
    </source>
</reference>
<name>A0A9D1ARA4_9FIRM</name>